<dbReference type="SMART" id="SM00332">
    <property type="entry name" value="PP2Cc"/>
    <property type="match status" value="1"/>
</dbReference>
<evidence type="ECO:0000256" key="1">
    <source>
        <dbReference type="SAM" id="MobiDB-lite"/>
    </source>
</evidence>
<dbReference type="SUPFAM" id="SSF81606">
    <property type="entry name" value="PP2C-like"/>
    <property type="match status" value="1"/>
</dbReference>
<dbReference type="EMBL" id="ML769402">
    <property type="protein sequence ID" value="KAE9406345.1"/>
    <property type="molecule type" value="Genomic_DNA"/>
</dbReference>
<dbReference type="Proteomes" id="UP000799118">
    <property type="component" value="Unassembled WGS sequence"/>
</dbReference>
<proteinExistence type="predicted"/>
<name>A0A6A4IC81_9AGAR</name>
<dbReference type="AlphaFoldDB" id="A0A6A4IC81"/>
<feature type="compositionally biased region" description="Polar residues" evidence="1">
    <location>
        <begin position="1"/>
        <end position="11"/>
    </location>
</feature>
<dbReference type="Pfam" id="PF00481">
    <property type="entry name" value="PP2C"/>
    <property type="match status" value="1"/>
</dbReference>
<gene>
    <name evidence="3" type="ORF">BT96DRAFT_971889</name>
</gene>
<feature type="compositionally biased region" description="Polar residues" evidence="1">
    <location>
        <begin position="18"/>
        <end position="27"/>
    </location>
</feature>
<feature type="domain" description="PPM-type phosphatase" evidence="2">
    <location>
        <begin position="95"/>
        <end position="472"/>
    </location>
</feature>
<dbReference type="PANTHER" id="PTHR13832:SF792">
    <property type="entry name" value="GM14286P"/>
    <property type="match status" value="1"/>
</dbReference>
<organism evidence="3 4">
    <name type="scientific">Gymnopus androsaceus JB14</name>
    <dbReference type="NCBI Taxonomy" id="1447944"/>
    <lineage>
        <taxon>Eukaryota</taxon>
        <taxon>Fungi</taxon>
        <taxon>Dikarya</taxon>
        <taxon>Basidiomycota</taxon>
        <taxon>Agaricomycotina</taxon>
        <taxon>Agaricomycetes</taxon>
        <taxon>Agaricomycetidae</taxon>
        <taxon>Agaricales</taxon>
        <taxon>Marasmiineae</taxon>
        <taxon>Omphalotaceae</taxon>
        <taxon>Gymnopus</taxon>
    </lineage>
</organism>
<evidence type="ECO:0000313" key="3">
    <source>
        <dbReference type="EMBL" id="KAE9406345.1"/>
    </source>
</evidence>
<evidence type="ECO:0000259" key="2">
    <source>
        <dbReference type="PROSITE" id="PS51746"/>
    </source>
</evidence>
<reference evidence="3" key="1">
    <citation type="journal article" date="2019" name="Environ. Microbiol.">
        <title>Fungal ecological strategies reflected in gene transcription - a case study of two litter decomposers.</title>
        <authorList>
            <person name="Barbi F."/>
            <person name="Kohler A."/>
            <person name="Barry K."/>
            <person name="Baskaran P."/>
            <person name="Daum C."/>
            <person name="Fauchery L."/>
            <person name="Ihrmark K."/>
            <person name="Kuo A."/>
            <person name="LaButti K."/>
            <person name="Lipzen A."/>
            <person name="Morin E."/>
            <person name="Grigoriev I.V."/>
            <person name="Henrissat B."/>
            <person name="Lindahl B."/>
            <person name="Martin F."/>
        </authorList>
    </citation>
    <scope>NUCLEOTIDE SEQUENCE</scope>
    <source>
        <strain evidence="3">JB14</strain>
    </source>
</reference>
<protein>
    <submittedName>
        <fullName evidence="3">Protein serine/threonine phosphatase 2C</fullName>
    </submittedName>
</protein>
<feature type="region of interest" description="Disordered" evidence="1">
    <location>
        <begin position="1"/>
        <end position="53"/>
    </location>
</feature>
<dbReference type="PANTHER" id="PTHR13832">
    <property type="entry name" value="PROTEIN PHOSPHATASE 2C"/>
    <property type="match status" value="1"/>
</dbReference>
<dbReference type="InterPro" id="IPR015655">
    <property type="entry name" value="PP2C"/>
</dbReference>
<dbReference type="Gene3D" id="3.60.40.10">
    <property type="entry name" value="PPM-type phosphatase domain"/>
    <property type="match status" value="1"/>
</dbReference>
<accession>A0A6A4IC81</accession>
<dbReference type="GO" id="GO:0004722">
    <property type="term" value="F:protein serine/threonine phosphatase activity"/>
    <property type="evidence" value="ECO:0007669"/>
    <property type="project" value="InterPro"/>
</dbReference>
<dbReference type="OrthoDB" id="420076at2759"/>
<keyword evidence="4" id="KW-1185">Reference proteome</keyword>
<dbReference type="InterPro" id="IPR036457">
    <property type="entry name" value="PPM-type-like_dom_sf"/>
</dbReference>
<sequence length="472" mass="51685">MSTTEDATTISLVPKAEQSPTTISHSASPAMAFSLPTHGEGLDPAAITGKSVPDARKHTDMGWLGHDFTYCSLSEEKAASELERLAAPKVLCNGTVHAVSFQPHPEKHSQDRYVATEWDLKDRHSAGDETVDYTFATLPSKIEASLTGIPAAQLSDVDVISSMLRDNISALDESITQGILELFPSPEFLEKLSDDDIRAIVNDQSTSVAENADVVGPNNMKVTRGMRGTTVLVVLISPDGGIWTASLGDSQAVLAQKQDKMSWSTTVLSANHNASDPSEIARLKNEHPGEEADVVAKDLLLGFMAVTRAIGDHVLKLPSIYTARVFALTIPRMRRPEHNSQLIVERSRTPPYLSGVPEVGYVKLEKAAKACLLMCSDGLMDLYGGEDWIEKKVDMVEMFNGWVDLVGENLDKRDLQDNLALLLLRRGLRGPTVVKGQSQWTDEEALDWMSSLLTLEYKDKWMDDTTVVVEVL</sequence>
<dbReference type="InterPro" id="IPR001932">
    <property type="entry name" value="PPM-type_phosphatase-like_dom"/>
</dbReference>
<evidence type="ECO:0000313" key="4">
    <source>
        <dbReference type="Proteomes" id="UP000799118"/>
    </source>
</evidence>
<dbReference type="PROSITE" id="PS51746">
    <property type="entry name" value="PPM_2"/>
    <property type="match status" value="1"/>
</dbReference>